<dbReference type="EMBL" id="LMWU01000067">
    <property type="protein sequence ID" value="KUN57789.1"/>
    <property type="molecule type" value="Genomic_DNA"/>
</dbReference>
<dbReference type="AlphaFoldDB" id="A0A101RLE8"/>
<protein>
    <submittedName>
        <fullName evidence="2">Uncharacterized protein</fullName>
    </submittedName>
</protein>
<dbReference type="RefSeq" id="WP_059211247.1">
    <property type="nucleotide sequence ID" value="NZ_KQ948679.1"/>
</dbReference>
<feature type="compositionally biased region" description="Polar residues" evidence="1">
    <location>
        <begin position="52"/>
        <end position="67"/>
    </location>
</feature>
<comment type="caution">
    <text evidence="2">The sequence shown here is derived from an EMBL/GenBank/DDBJ whole genome shotgun (WGS) entry which is preliminary data.</text>
</comment>
<gene>
    <name evidence="2" type="ORF">AQJ46_45525</name>
</gene>
<evidence type="ECO:0000256" key="1">
    <source>
        <dbReference type="SAM" id="MobiDB-lite"/>
    </source>
</evidence>
<accession>A0A101RLE8</accession>
<feature type="region of interest" description="Disordered" evidence="1">
    <location>
        <begin position="50"/>
        <end position="81"/>
    </location>
</feature>
<dbReference type="STRING" id="58343.AQJ46_45525"/>
<dbReference type="Proteomes" id="UP000053669">
    <property type="component" value="Unassembled WGS sequence"/>
</dbReference>
<sequence length="81" mass="8632">MSNVWFVALVPAATILTPALVGCLTALQISRTLTRTWSTTFNIMASKLDAAAQSQPSEPTPAVSTPQAGGRHSARQARRPR</sequence>
<evidence type="ECO:0000313" key="3">
    <source>
        <dbReference type="Proteomes" id="UP000053669"/>
    </source>
</evidence>
<feature type="compositionally biased region" description="Basic residues" evidence="1">
    <location>
        <begin position="72"/>
        <end position="81"/>
    </location>
</feature>
<organism evidence="2 3">
    <name type="scientific">Streptomyces canus</name>
    <dbReference type="NCBI Taxonomy" id="58343"/>
    <lineage>
        <taxon>Bacteria</taxon>
        <taxon>Bacillati</taxon>
        <taxon>Actinomycetota</taxon>
        <taxon>Actinomycetes</taxon>
        <taxon>Kitasatosporales</taxon>
        <taxon>Streptomycetaceae</taxon>
        <taxon>Streptomyces</taxon>
        <taxon>Streptomyces aurantiacus group</taxon>
    </lineage>
</organism>
<evidence type="ECO:0000313" key="2">
    <source>
        <dbReference type="EMBL" id="KUN57789.1"/>
    </source>
</evidence>
<name>A0A101RLE8_9ACTN</name>
<reference evidence="2 3" key="1">
    <citation type="submission" date="2015-10" db="EMBL/GenBank/DDBJ databases">
        <title>Draft genome sequence of Streptomyces canus DSM 40017, type strain for the species Streptomyces canus.</title>
        <authorList>
            <person name="Ruckert C."/>
            <person name="Winkler A."/>
            <person name="Kalinowski J."/>
            <person name="Kampfer P."/>
            <person name="Glaeser S."/>
        </authorList>
    </citation>
    <scope>NUCLEOTIDE SEQUENCE [LARGE SCALE GENOMIC DNA]</scope>
    <source>
        <strain evidence="2 3">DSM 40017</strain>
    </source>
</reference>
<proteinExistence type="predicted"/>